<organism evidence="2">
    <name type="scientific">Nothobranchius kadleci</name>
    <name type="common">African annual killifish</name>
    <dbReference type="NCBI Taxonomy" id="1051664"/>
    <lineage>
        <taxon>Eukaryota</taxon>
        <taxon>Metazoa</taxon>
        <taxon>Chordata</taxon>
        <taxon>Craniata</taxon>
        <taxon>Vertebrata</taxon>
        <taxon>Euteleostomi</taxon>
        <taxon>Actinopterygii</taxon>
        <taxon>Neopterygii</taxon>
        <taxon>Teleostei</taxon>
        <taxon>Neoteleostei</taxon>
        <taxon>Acanthomorphata</taxon>
        <taxon>Ovalentaria</taxon>
        <taxon>Atherinomorphae</taxon>
        <taxon>Cyprinodontiformes</taxon>
        <taxon>Nothobranchiidae</taxon>
        <taxon>Nothobranchius</taxon>
    </lineage>
</organism>
<evidence type="ECO:0008006" key="3">
    <source>
        <dbReference type="Google" id="ProtNLM"/>
    </source>
</evidence>
<feature type="chain" id="PRO_5008368964" description="Secreted protein" evidence="1">
    <location>
        <begin position="20"/>
        <end position="87"/>
    </location>
</feature>
<name>A0A1A8E8A0_NOTKA</name>
<gene>
    <name evidence="2" type="primary">SATL1</name>
</gene>
<keyword evidence="1" id="KW-0732">Signal</keyword>
<sequence>YKYICLFLFILTFAHLIMDNIKRNVGLFYFSHKCIKYTTTGTFSNFNIRMCTGEILAIRCVSRYRDGDTLYCDVFCLTFGQMILAIF</sequence>
<accession>A0A1A8E8A0</accession>
<evidence type="ECO:0000256" key="1">
    <source>
        <dbReference type="SAM" id="SignalP"/>
    </source>
</evidence>
<proteinExistence type="predicted"/>
<evidence type="ECO:0000313" key="2">
    <source>
        <dbReference type="EMBL" id="SBQ41329.1"/>
    </source>
</evidence>
<reference evidence="2" key="2">
    <citation type="submission" date="2016-06" db="EMBL/GenBank/DDBJ databases">
        <title>The genome of a short-lived fish provides insights into sex chromosome evolution and the genetic control of aging.</title>
        <authorList>
            <person name="Reichwald K."/>
            <person name="Felder M."/>
            <person name="Petzold A."/>
            <person name="Koch P."/>
            <person name="Groth M."/>
            <person name="Platzer M."/>
        </authorList>
    </citation>
    <scope>NUCLEOTIDE SEQUENCE</scope>
    <source>
        <tissue evidence="2">Brain</tissue>
    </source>
</reference>
<dbReference type="EMBL" id="HAEA01012849">
    <property type="protein sequence ID" value="SBQ41329.1"/>
    <property type="molecule type" value="Transcribed_RNA"/>
</dbReference>
<feature type="non-terminal residue" evidence="2">
    <location>
        <position position="87"/>
    </location>
</feature>
<feature type="non-terminal residue" evidence="2">
    <location>
        <position position="1"/>
    </location>
</feature>
<protein>
    <recommendedName>
        <fullName evidence="3">Secreted protein</fullName>
    </recommendedName>
</protein>
<reference evidence="2" key="1">
    <citation type="submission" date="2016-05" db="EMBL/GenBank/DDBJ databases">
        <authorList>
            <person name="Lavstsen T."/>
            <person name="Jespersen J.S."/>
        </authorList>
    </citation>
    <scope>NUCLEOTIDE SEQUENCE</scope>
    <source>
        <tissue evidence="2">Brain</tissue>
    </source>
</reference>
<dbReference type="AlphaFoldDB" id="A0A1A8E8A0"/>
<feature type="signal peptide" evidence="1">
    <location>
        <begin position="1"/>
        <end position="19"/>
    </location>
</feature>